<organism evidence="3 4">
    <name type="scientific">Parelaphostrongylus tenuis</name>
    <name type="common">Meningeal worm</name>
    <dbReference type="NCBI Taxonomy" id="148309"/>
    <lineage>
        <taxon>Eukaryota</taxon>
        <taxon>Metazoa</taxon>
        <taxon>Ecdysozoa</taxon>
        <taxon>Nematoda</taxon>
        <taxon>Chromadorea</taxon>
        <taxon>Rhabditida</taxon>
        <taxon>Rhabditina</taxon>
        <taxon>Rhabditomorpha</taxon>
        <taxon>Strongyloidea</taxon>
        <taxon>Metastrongylidae</taxon>
        <taxon>Parelaphostrongylus</taxon>
    </lineage>
</organism>
<evidence type="ECO:0000256" key="2">
    <source>
        <dbReference type="SAM" id="SignalP"/>
    </source>
</evidence>
<gene>
    <name evidence="3" type="ORF">KIN20_000473</name>
</gene>
<accession>A0AAD5QFL1</accession>
<feature type="region of interest" description="Disordered" evidence="1">
    <location>
        <begin position="75"/>
        <end position="100"/>
    </location>
</feature>
<evidence type="ECO:0000256" key="1">
    <source>
        <dbReference type="SAM" id="MobiDB-lite"/>
    </source>
</evidence>
<protein>
    <submittedName>
        <fullName evidence="3">Uncharacterized protein</fullName>
    </submittedName>
</protein>
<dbReference type="AlphaFoldDB" id="A0AAD5QFL1"/>
<keyword evidence="4" id="KW-1185">Reference proteome</keyword>
<sequence>MAVNSSYNWNISWLCFNLALCSHYLGNSTFGDVESGVEELRTGVESLLRDSDEEDLYEDSDDSGEEDLVFANITSEDSDSDGEEKIHRLMQEQPLAGHGT</sequence>
<reference evidence="3" key="1">
    <citation type="submission" date="2021-06" db="EMBL/GenBank/DDBJ databases">
        <title>Parelaphostrongylus tenuis whole genome reference sequence.</title>
        <authorList>
            <person name="Garwood T.J."/>
            <person name="Larsen P.A."/>
            <person name="Fountain-Jones N.M."/>
            <person name="Garbe J.R."/>
            <person name="Macchietto M.G."/>
            <person name="Kania S.A."/>
            <person name="Gerhold R.W."/>
            <person name="Richards J.E."/>
            <person name="Wolf T.M."/>
        </authorList>
    </citation>
    <scope>NUCLEOTIDE SEQUENCE</scope>
    <source>
        <strain evidence="3">MNPRO001-30</strain>
        <tissue evidence="3">Meninges</tissue>
    </source>
</reference>
<evidence type="ECO:0000313" key="4">
    <source>
        <dbReference type="Proteomes" id="UP001196413"/>
    </source>
</evidence>
<name>A0AAD5QFL1_PARTN</name>
<evidence type="ECO:0000313" key="3">
    <source>
        <dbReference type="EMBL" id="KAJ1345850.1"/>
    </source>
</evidence>
<dbReference type="EMBL" id="JAHQIW010000077">
    <property type="protein sequence ID" value="KAJ1345850.1"/>
    <property type="molecule type" value="Genomic_DNA"/>
</dbReference>
<comment type="caution">
    <text evidence="3">The sequence shown here is derived from an EMBL/GenBank/DDBJ whole genome shotgun (WGS) entry which is preliminary data.</text>
</comment>
<feature type="chain" id="PRO_5041942654" evidence="2">
    <location>
        <begin position="27"/>
        <end position="100"/>
    </location>
</feature>
<dbReference type="Proteomes" id="UP001196413">
    <property type="component" value="Unassembled WGS sequence"/>
</dbReference>
<feature type="signal peptide" evidence="2">
    <location>
        <begin position="1"/>
        <end position="26"/>
    </location>
</feature>
<keyword evidence="2" id="KW-0732">Signal</keyword>
<proteinExistence type="predicted"/>